<accession>A0AA37PG50</accession>
<dbReference type="Pfam" id="PF14479">
    <property type="entry name" value="HeLo"/>
    <property type="match status" value="1"/>
</dbReference>
<feature type="domain" description="Nephrocystin 3-like N-terminal" evidence="3">
    <location>
        <begin position="180"/>
        <end position="346"/>
    </location>
</feature>
<dbReference type="Pfam" id="PF24883">
    <property type="entry name" value="NPHP3_N"/>
    <property type="match status" value="1"/>
</dbReference>
<dbReference type="SUPFAM" id="SSF52540">
    <property type="entry name" value="P-loop containing nucleoside triphosphate hydrolases"/>
    <property type="match status" value="1"/>
</dbReference>
<comment type="caution">
    <text evidence="4">The sequence shown here is derived from an EMBL/GenBank/DDBJ whole genome shotgun (WGS) entry which is preliminary data.</text>
</comment>
<dbReference type="InterPro" id="IPR029498">
    <property type="entry name" value="HeLo_dom"/>
</dbReference>
<sequence length="445" mass="50160">MEPAGFAVGVVKLAGLFSSCLEAIDKVQSHRSARADADVQYTIFNAARARFEQWGRGVGIDQGRLLDDHHAALDNGGISTAVCGLLRFIMKFMCDEAWAFWGKEELTEKINLFENIVQELHNLVPPRTAQGARQIHNPDLGLTDTHTDVLAETRREIHSWLVQRLPNDRYHDSLQRRLVGTGDWFFSRPAFTRWLSPEPDTNAKLLWINGPPGFGKTILCARIVEHLSSTPQTPVAHYFFSFDLETRDDPFSIIRAWISQIVSRHDDAFEYVRQRWEADSDPVLTHATTLAIFKRLFHIVPDCICVADGLEECVSSDKGNTSLTAFFRSVADAISGTNTRILLVSRDEQKIRSAVTDNALDIITEYKISSDDVRPDTTAVAQEIVDRKLPNKGYDVRSTLSEAMAIRCEGRFLWLMMQEPTLRKGMNTKQLQQTISHSPAGLNHP</sequence>
<keyword evidence="5" id="KW-1185">Reference proteome</keyword>
<dbReference type="Gene3D" id="3.40.50.300">
    <property type="entry name" value="P-loop containing nucleotide triphosphate hydrolases"/>
    <property type="match status" value="1"/>
</dbReference>
<evidence type="ECO:0000259" key="2">
    <source>
        <dbReference type="Pfam" id="PF14479"/>
    </source>
</evidence>
<dbReference type="Proteomes" id="UP001055115">
    <property type="component" value="Unassembled WGS sequence"/>
</dbReference>
<dbReference type="InterPro" id="IPR038305">
    <property type="entry name" value="HeLo_sf"/>
</dbReference>
<evidence type="ECO:0000313" key="4">
    <source>
        <dbReference type="EMBL" id="GKT51698.1"/>
    </source>
</evidence>
<dbReference type="Gene3D" id="1.20.120.1020">
    <property type="entry name" value="Prion-inhibition and propagation, HeLo domain"/>
    <property type="match status" value="1"/>
</dbReference>
<keyword evidence="1" id="KW-0677">Repeat</keyword>
<dbReference type="InterPro" id="IPR027417">
    <property type="entry name" value="P-loop_NTPase"/>
</dbReference>
<organism evidence="4 5">
    <name type="scientific">Colletotrichum spaethianum</name>
    <dbReference type="NCBI Taxonomy" id="700344"/>
    <lineage>
        <taxon>Eukaryota</taxon>
        <taxon>Fungi</taxon>
        <taxon>Dikarya</taxon>
        <taxon>Ascomycota</taxon>
        <taxon>Pezizomycotina</taxon>
        <taxon>Sordariomycetes</taxon>
        <taxon>Hypocreomycetidae</taxon>
        <taxon>Glomerellales</taxon>
        <taxon>Glomerellaceae</taxon>
        <taxon>Colletotrichum</taxon>
        <taxon>Colletotrichum spaethianum species complex</taxon>
    </lineage>
</organism>
<dbReference type="RefSeq" id="XP_049134048.1">
    <property type="nucleotide sequence ID" value="XM_049278091.1"/>
</dbReference>
<protein>
    <submittedName>
        <fullName evidence="4">Vegetative incompatibility protein HET-E-1</fullName>
    </submittedName>
</protein>
<evidence type="ECO:0000256" key="1">
    <source>
        <dbReference type="ARBA" id="ARBA00022737"/>
    </source>
</evidence>
<proteinExistence type="predicted"/>
<name>A0AA37PG50_9PEZI</name>
<evidence type="ECO:0000259" key="3">
    <source>
        <dbReference type="Pfam" id="PF24883"/>
    </source>
</evidence>
<dbReference type="InterPro" id="IPR056884">
    <property type="entry name" value="NPHP3-like_N"/>
</dbReference>
<dbReference type="AlphaFoldDB" id="A0AA37PG50"/>
<feature type="domain" description="Prion-inhibition and propagation HeLo" evidence="2">
    <location>
        <begin position="5"/>
        <end position="89"/>
    </location>
</feature>
<gene>
    <name evidence="4" type="ORF">ColSpa_11879</name>
</gene>
<reference evidence="4 5" key="1">
    <citation type="submission" date="2022-03" db="EMBL/GenBank/DDBJ databases">
        <title>Genome data of Colletotrichum spp.</title>
        <authorList>
            <person name="Utami Y.D."/>
            <person name="Hiruma K."/>
        </authorList>
    </citation>
    <scope>NUCLEOTIDE SEQUENCE [LARGE SCALE GENOMIC DNA]</scope>
    <source>
        <strain evidence="4 5">MAFF 239500</strain>
    </source>
</reference>
<dbReference type="GeneID" id="73332681"/>
<dbReference type="EMBL" id="BQXU01000052">
    <property type="protein sequence ID" value="GKT51698.1"/>
    <property type="molecule type" value="Genomic_DNA"/>
</dbReference>
<dbReference type="PANTHER" id="PTHR10039">
    <property type="entry name" value="AMELOGENIN"/>
    <property type="match status" value="1"/>
</dbReference>
<evidence type="ECO:0000313" key="5">
    <source>
        <dbReference type="Proteomes" id="UP001055115"/>
    </source>
</evidence>